<keyword evidence="2" id="KW-1185">Reference proteome</keyword>
<proteinExistence type="predicted"/>
<dbReference type="EMBL" id="JARK01001492">
    <property type="protein sequence ID" value="EYB95793.1"/>
    <property type="molecule type" value="Genomic_DNA"/>
</dbReference>
<organism evidence="1 2">
    <name type="scientific">Ancylostoma ceylanicum</name>
    <dbReference type="NCBI Taxonomy" id="53326"/>
    <lineage>
        <taxon>Eukaryota</taxon>
        <taxon>Metazoa</taxon>
        <taxon>Ecdysozoa</taxon>
        <taxon>Nematoda</taxon>
        <taxon>Chromadorea</taxon>
        <taxon>Rhabditida</taxon>
        <taxon>Rhabditina</taxon>
        <taxon>Rhabditomorpha</taxon>
        <taxon>Strongyloidea</taxon>
        <taxon>Ancylostomatidae</taxon>
        <taxon>Ancylostomatinae</taxon>
        <taxon>Ancylostoma</taxon>
    </lineage>
</organism>
<dbReference type="Proteomes" id="UP000024635">
    <property type="component" value="Unassembled WGS sequence"/>
</dbReference>
<evidence type="ECO:0000313" key="2">
    <source>
        <dbReference type="Proteomes" id="UP000024635"/>
    </source>
</evidence>
<accession>A0A016SYG7</accession>
<evidence type="ECO:0000313" key="1">
    <source>
        <dbReference type="EMBL" id="EYB95793.1"/>
    </source>
</evidence>
<protein>
    <submittedName>
        <fullName evidence="1">Uncharacterized protein</fullName>
    </submittedName>
</protein>
<dbReference type="AlphaFoldDB" id="A0A016SYG7"/>
<comment type="caution">
    <text evidence="1">The sequence shown here is derived from an EMBL/GenBank/DDBJ whole genome shotgun (WGS) entry which is preliminary data.</text>
</comment>
<name>A0A016SYG7_9BILA</name>
<sequence length="167" mass="19226">MLVGIQRVVLRSDRTPTTITTASVGNVMISEIADSRAIYSINLTVYGRFLWCETSVDTSATSKTPRIIHRALEHCVLRIFPLLAEGTSYPNVSRECIKFLIYKCLSVEGTNNKETYSRSASQTAWGRIHSVTKTSLWKRKEKRQRIYLICYLCCWKVGHWLCWCGRR</sequence>
<gene>
    <name evidence="1" type="primary">Acey_s0156.g3149</name>
    <name evidence="1" type="ORF">Y032_0156g3149</name>
</gene>
<reference evidence="2" key="1">
    <citation type="journal article" date="2015" name="Nat. Genet.">
        <title>The genome and transcriptome of the zoonotic hookworm Ancylostoma ceylanicum identify infection-specific gene families.</title>
        <authorList>
            <person name="Schwarz E.M."/>
            <person name="Hu Y."/>
            <person name="Antoshechkin I."/>
            <person name="Miller M.M."/>
            <person name="Sternberg P.W."/>
            <person name="Aroian R.V."/>
        </authorList>
    </citation>
    <scope>NUCLEOTIDE SEQUENCE</scope>
    <source>
        <strain evidence="2">HY135</strain>
    </source>
</reference>